<organism evidence="1">
    <name type="scientific">Rhizophora mucronata</name>
    <name type="common">Asiatic mangrove</name>
    <dbReference type="NCBI Taxonomy" id="61149"/>
    <lineage>
        <taxon>Eukaryota</taxon>
        <taxon>Viridiplantae</taxon>
        <taxon>Streptophyta</taxon>
        <taxon>Embryophyta</taxon>
        <taxon>Tracheophyta</taxon>
        <taxon>Spermatophyta</taxon>
        <taxon>Magnoliopsida</taxon>
        <taxon>eudicotyledons</taxon>
        <taxon>Gunneridae</taxon>
        <taxon>Pentapetalae</taxon>
        <taxon>rosids</taxon>
        <taxon>fabids</taxon>
        <taxon>Malpighiales</taxon>
        <taxon>Rhizophoraceae</taxon>
        <taxon>Rhizophora</taxon>
    </lineage>
</organism>
<protein>
    <submittedName>
        <fullName evidence="1">Uncharacterized protein</fullName>
    </submittedName>
</protein>
<reference evidence="1" key="1">
    <citation type="submission" date="2018-02" db="EMBL/GenBank/DDBJ databases">
        <title>Rhizophora mucronata_Transcriptome.</title>
        <authorList>
            <person name="Meera S.P."/>
            <person name="Sreeshan A."/>
            <person name="Augustine A."/>
        </authorList>
    </citation>
    <scope>NUCLEOTIDE SEQUENCE</scope>
    <source>
        <tissue evidence="1">Leaf</tissue>
    </source>
</reference>
<name>A0A2P2Q0J8_RHIMU</name>
<sequence>MRIERFCSLSPTLGDKRHEIFLYHSIFDGNHFLWDD</sequence>
<evidence type="ECO:0000313" key="1">
    <source>
        <dbReference type="EMBL" id="MBX60449.1"/>
    </source>
</evidence>
<proteinExistence type="predicted"/>
<accession>A0A2P2Q0J8</accession>
<dbReference type="AlphaFoldDB" id="A0A2P2Q0J8"/>
<dbReference type="EMBL" id="GGEC01079965">
    <property type="protein sequence ID" value="MBX60449.1"/>
    <property type="molecule type" value="Transcribed_RNA"/>
</dbReference>